<dbReference type="PANTHER" id="PTHR22939">
    <property type="entry name" value="SERINE PROTEASE FAMILY S1C HTRA-RELATED"/>
    <property type="match status" value="1"/>
</dbReference>
<dbReference type="GO" id="GO:0042597">
    <property type="term" value="C:periplasmic space"/>
    <property type="evidence" value="ECO:0007669"/>
    <property type="project" value="TreeGrafter"/>
</dbReference>
<dbReference type="Gene3D" id="2.30.42.10">
    <property type="match status" value="1"/>
</dbReference>
<evidence type="ECO:0000313" key="5">
    <source>
        <dbReference type="EMBL" id="SVD29747.1"/>
    </source>
</evidence>
<sequence length="296" mass="30519">EPVVAVAEAVAPSVVLVIVPGTAQGSGIVLDNDGRVVTNAHVVDEFEEVQVLLPSGRLVEGTVLGADVRRDVAVVQLAETDESVKVATFAPSDRIRVGQLAVAVGSPFELSQTVTAGIVSAVGRVVPSYGCQVGGTRSAKCADVSMLQTDAPINPGNSGGPLADRTGRVIGMNTSIRTEGFLTANAGVGFAIPSDTVLLVADRLISGEPVATAFLGISGVTPTDGRAGALITEIVEGSPAERAGLEKDDLIVRSDGRPIPDMRALRADIQLRLPGTKVELEYLRGDRIGKTVLELA</sequence>
<feature type="non-terminal residue" evidence="5">
    <location>
        <position position="1"/>
    </location>
</feature>
<evidence type="ECO:0000256" key="2">
    <source>
        <dbReference type="ARBA" id="ARBA00022670"/>
    </source>
</evidence>
<protein>
    <recommendedName>
        <fullName evidence="4">PDZ domain-containing protein</fullName>
    </recommendedName>
</protein>
<keyword evidence="3" id="KW-0378">Hydrolase</keyword>
<evidence type="ECO:0000256" key="3">
    <source>
        <dbReference type="ARBA" id="ARBA00022801"/>
    </source>
</evidence>
<feature type="domain" description="PDZ" evidence="4">
    <location>
        <begin position="198"/>
        <end position="286"/>
    </location>
</feature>
<dbReference type="SMART" id="SM00228">
    <property type="entry name" value="PDZ"/>
    <property type="match status" value="1"/>
</dbReference>
<dbReference type="GO" id="GO:0004252">
    <property type="term" value="F:serine-type endopeptidase activity"/>
    <property type="evidence" value="ECO:0007669"/>
    <property type="project" value="InterPro"/>
</dbReference>
<keyword evidence="2" id="KW-0645">Protease</keyword>
<reference evidence="5" key="1">
    <citation type="submission" date="2018-05" db="EMBL/GenBank/DDBJ databases">
        <authorList>
            <person name="Lanie J.A."/>
            <person name="Ng W.-L."/>
            <person name="Kazmierczak K.M."/>
            <person name="Andrzejewski T.M."/>
            <person name="Davidsen T.M."/>
            <person name="Wayne K.J."/>
            <person name="Tettelin H."/>
            <person name="Glass J.I."/>
            <person name="Rusch D."/>
            <person name="Podicherti R."/>
            <person name="Tsui H.-C.T."/>
            <person name="Winkler M.E."/>
        </authorList>
    </citation>
    <scope>NUCLEOTIDE SEQUENCE</scope>
</reference>
<name>A0A382U708_9ZZZZ</name>
<dbReference type="Gene3D" id="2.40.10.120">
    <property type="match status" value="1"/>
</dbReference>
<dbReference type="EMBL" id="UINC01141796">
    <property type="protein sequence ID" value="SVD29747.1"/>
    <property type="molecule type" value="Genomic_DNA"/>
</dbReference>
<dbReference type="SUPFAM" id="SSF50494">
    <property type="entry name" value="Trypsin-like serine proteases"/>
    <property type="match status" value="1"/>
</dbReference>
<comment type="similarity">
    <text evidence="1">Belongs to the peptidase S1C family.</text>
</comment>
<dbReference type="PANTHER" id="PTHR22939:SF129">
    <property type="entry name" value="SERINE PROTEASE HTRA2, MITOCHONDRIAL"/>
    <property type="match status" value="1"/>
</dbReference>
<dbReference type="InterPro" id="IPR001940">
    <property type="entry name" value="Peptidase_S1C"/>
</dbReference>
<dbReference type="GO" id="GO:0006515">
    <property type="term" value="P:protein quality control for misfolded or incompletely synthesized proteins"/>
    <property type="evidence" value="ECO:0007669"/>
    <property type="project" value="TreeGrafter"/>
</dbReference>
<evidence type="ECO:0000259" key="4">
    <source>
        <dbReference type="PROSITE" id="PS50106"/>
    </source>
</evidence>
<proteinExistence type="inferred from homology"/>
<feature type="non-terminal residue" evidence="5">
    <location>
        <position position="296"/>
    </location>
</feature>
<dbReference type="PROSITE" id="PS50106">
    <property type="entry name" value="PDZ"/>
    <property type="match status" value="1"/>
</dbReference>
<gene>
    <name evidence="5" type="ORF">METZ01_LOCUS382601</name>
</gene>
<dbReference type="Pfam" id="PF13365">
    <property type="entry name" value="Trypsin_2"/>
    <property type="match status" value="1"/>
</dbReference>
<dbReference type="AlphaFoldDB" id="A0A382U708"/>
<dbReference type="InterPro" id="IPR036034">
    <property type="entry name" value="PDZ_sf"/>
</dbReference>
<organism evidence="5">
    <name type="scientific">marine metagenome</name>
    <dbReference type="NCBI Taxonomy" id="408172"/>
    <lineage>
        <taxon>unclassified sequences</taxon>
        <taxon>metagenomes</taxon>
        <taxon>ecological metagenomes</taxon>
    </lineage>
</organism>
<dbReference type="InterPro" id="IPR009003">
    <property type="entry name" value="Peptidase_S1_PA"/>
</dbReference>
<dbReference type="InterPro" id="IPR001478">
    <property type="entry name" value="PDZ"/>
</dbReference>
<dbReference type="PRINTS" id="PR00834">
    <property type="entry name" value="PROTEASES2C"/>
</dbReference>
<evidence type="ECO:0000256" key="1">
    <source>
        <dbReference type="ARBA" id="ARBA00010541"/>
    </source>
</evidence>
<dbReference type="Pfam" id="PF00595">
    <property type="entry name" value="PDZ"/>
    <property type="match status" value="1"/>
</dbReference>
<accession>A0A382U708</accession>
<dbReference type="SUPFAM" id="SSF50156">
    <property type="entry name" value="PDZ domain-like"/>
    <property type="match status" value="1"/>
</dbReference>